<evidence type="ECO:0000256" key="9">
    <source>
        <dbReference type="HAMAP-Rule" id="MF_02040"/>
    </source>
</evidence>
<evidence type="ECO:0000256" key="4">
    <source>
        <dbReference type="ARBA" id="ARBA00022741"/>
    </source>
</evidence>
<dbReference type="PANTHER" id="PTHR42961">
    <property type="entry name" value="IRON-SULFUR PROTEIN NUBPL"/>
    <property type="match status" value="1"/>
</dbReference>
<organism evidence="12 13">
    <name type="scientific">Telmatospirillum siberiense</name>
    <dbReference type="NCBI Taxonomy" id="382514"/>
    <lineage>
        <taxon>Bacteria</taxon>
        <taxon>Pseudomonadati</taxon>
        <taxon>Pseudomonadota</taxon>
        <taxon>Alphaproteobacteria</taxon>
        <taxon>Rhodospirillales</taxon>
        <taxon>Rhodospirillaceae</taxon>
        <taxon>Telmatospirillum</taxon>
    </lineage>
</organism>
<sequence>MAEVTEKDVLGALATVADPDRKKDIVSLGMVSGLTLKGGHVSFAIEVDAERGPRLEPLRKAAEKAVDALPGVLTVSVVLTAERDGHAGHGHDHGHNHDHDHDHGHGGHGHAHGGHGGRGPAPGQEEPLMPGVKTIIAVASGKGGVGKSTTAVNLALALKSRGLSVGMFDADIFGPSQPRMLGVSGAQPVSKDGESMEAVEAYGMKVMSIGFLVPEDSPVVWRGPMVMGALEQMMRQVNWGELDVLIVDMPPGTGDTQLTMTQRVPLTGAVIVSTPQDIALLDARKGLNMFRQVNVPVLGIIENMSYYNCPNCGHEAHIFGHGGAKFEAVRLSTDFLGELPLDIDIRTTSDDGRPIVVSQPDGPLALAYKAIAEKLWDKVQLLQSAKKGPKIVMQ</sequence>
<dbReference type="Gene3D" id="3.40.50.300">
    <property type="entry name" value="P-loop containing nucleotide triphosphate hydrolases"/>
    <property type="match status" value="1"/>
</dbReference>
<dbReference type="CDD" id="cd02037">
    <property type="entry name" value="Mrp_NBP35"/>
    <property type="match status" value="1"/>
</dbReference>
<proteinExistence type="inferred from homology"/>
<accession>A0A2N3PW25</accession>
<dbReference type="GO" id="GO:0016226">
    <property type="term" value="P:iron-sulfur cluster assembly"/>
    <property type="evidence" value="ECO:0007669"/>
    <property type="project" value="InterPro"/>
</dbReference>
<dbReference type="PROSITE" id="PS01215">
    <property type="entry name" value="MRP"/>
    <property type="match status" value="1"/>
</dbReference>
<evidence type="ECO:0000256" key="1">
    <source>
        <dbReference type="ARBA" id="ARBA00007352"/>
    </source>
</evidence>
<keyword evidence="7 9" id="KW-0411">Iron-sulfur</keyword>
<dbReference type="PANTHER" id="PTHR42961:SF2">
    <property type="entry name" value="IRON-SULFUR PROTEIN NUBPL"/>
    <property type="match status" value="1"/>
</dbReference>
<keyword evidence="5 9" id="KW-0067">ATP-binding</keyword>
<dbReference type="OrthoDB" id="9809679at2"/>
<protein>
    <recommendedName>
        <fullName evidence="9">Iron-sulfur cluster carrier protein</fullName>
    </recommendedName>
</protein>
<keyword evidence="3 9" id="KW-0479">Metal-binding</keyword>
<dbReference type="RefSeq" id="WP_101250650.1">
    <property type="nucleotide sequence ID" value="NZ_PIUM01000010.1"/>
</dbReference>
<dbReference type="GO" id="GO:0051539">
    <property type="term" value="F:4 iron, 4 sulfur cluster binding"/>
    <property type="evidence" value="ECO:0007669"/>
    <property type="project" value="TreeGrafter"/>
</dbReference>
<keyword evidence="9" id="KW-0378">Hydrolase</keyword>
<comment type="subunit">
    <text evidence="9">Homodimer.</text>
</comment>
<evidence type="ECO:0000256" key="6">
    <source>
        <dbReference type="ARBA" id="ARBA00023004"/>
    </source>
</evidence>
<name>A0A2N3PW25_9PROT</name>
<feature type="binding site" evidence="9">
    <location>
        <begin position="141"/>
        <end position="148"/>
    </location>
    <ligand>
        <name>ATP</name>
        <dbReference type="ChEBI" id="CHEBI:30616"/>
    </ligand>
</feature>
<evidence type="ECO:0000313" key="12">
    <source>
        <dbReference type="EMBL" id="PKU24614.1"/>
    </source>
</evidence>
<dbReference type="Pfam" id="PF10609">
    <property type="entry name" value="ParA"/>
    <property type="match status" value="1"/>
</dbReference>
<keyword evidence="4 9" id="KW-0547">Nucleotide-binding</keyword>
<dbReference type="InterPro" id="IPR019591">
    <property type="entry name" value="Mrp/NBP35_ATP-bd"/>
</dbReference>
<feature type="compositionally biased region" description="Basic residues" evidence="10">
    <location>
        <begin position="106"/>
        <end position="115"/>
    </location>
</feature>
<dbReference type="GO" id="GO:0005524">
    <property type="term" value="F:ATP binding"/>
    <property type="evidence" value="ECO:0007669"/>
    <property type="project" value="UniProtKB-UniRule"/>
</dbReference>
<dbReference type="InterPro" id="IPR027417">
    <property type="entry name" value="P-loop_NTPase"/>
</dbReference>
<evidence type="ECO:0000256" key="8">
    <source>
        <dbReference type="ARBA" id="ARBA00024036"/>
    </source>
</evidence>
<evidence type="ECO:0000259" key="11">
    <source>
        <dbReference type="Pfam" id="PF01883"/>
    </source>
</evidence>
<dbReference type="InterPro" id="IPR033756">
    <property type="entry name" value="YlxH/NBP35"/>
</dbReference>
<dbReference type="InterPro" id="IPR044304">
    <property type="entry name" value="NUBPL-like"/>
</dbReference>
<dbReference type="InterPro" id="IPR034904">
    <property type="entry name" value="FSCA_dom_sf"/>
</dbReference>
<dbReference type="EMBL" id="PIUM01000010">
    <property type="protein sequence ID" value="PKU24614.1"/>
    <property type="molecule type" value="Genomic_DNA"/>
</dbReference>
<evidence type="ECO:0000256" key="10">
    <source>
        <dbReference type="SAM" id="MobiDB-lite"/>
    </source>
</evidence>
<evidence type="ECO:0000256" key="7">
    <source>
        <dbReference type="ARBA" id="ARBA00023014"/>
    </source>
</evidence>
<evidence type="ECO:0000256" key="2">
    <source>
        <dbReference type="ARBA" id="ARBA00008205"/>
    </source>
</evidence>
<feature type="compositionally biased region" description="Basic and acidic residues" evidence="10">
    <location>
        <begin position="84"/>
        <end position="105"/>
    </location>
</feature>
<keyword evidence="13" id="KW-1185">Reference proteome</keyword>
<dbReference type="SUPFAM" id="SSF117916">
    <property type="entry name" value="Fe-S cluster assembly (FSCA) domain-like"/>
    <property type="match status" value="1"/>
</dbReference>
<evidence type="ECO:0000313" key="13">
    <source>
        <dbReference type="Proteomes" id="UP000233293"/>
    </source>
</evidence>
<dbReference type="GO" id="GO:0140663">
    <property type="term" value="F:ATP-dependent FeS chaperone activity"/>
    <property type="evidence" value="ECO:0007669"/>
    <property type="project" value="InterPro"/>
</dbReference>
<comment type="caution">
    <text evidence="12">The sequence shown here is derived from an EMBL/GenBank/DDBJ whole genome shotgun (WGS) entry which is preliminary data.</text>
</comment>
<evidence type="ECO:0000256" key="5">
    <source>
        <dbReference type="ARBA" id="ARBA00022840"/>
    </source>
</evidence>
<gene>
    <name evidence="12" type="ORF">CWS72_10975</name>
</gene>
<comment type="similarity">
    <text evidence="8 9">Belongs to the Mrp/NBP35 ATP-binding proteins family.</text>
</comment>
<feature type="domain" description="MIP18 family-like" evidence="11">
    <location>
        <begin position="6"/>
        <end position="77"/>
    </location>
</feature>
<dbReference type="Gene3D" id="3.30.300.130">
    <property type="entry name" value="Fe-S cluster assembly (FSCA)"/>
    <property type="match status" value="1"/>
</dbReference>
<comment type="similarity">
    <text evidence="2">In the C-terminal section; belongs to the Mrp/NBP35 ATP-binding proteins family.</text>
</comment>
<dbReference type="AlphaFoldDB" id="A0A2N3PW25"/>
<reference evidence="13" key="1">
    <citation type="submission" date="2017-12" db="EMBL/GenBank/DDBJ databases">
        <title>Draft genome sequence of Telmatospirillum siberiense 26-4b1T, an acidotolerant peatland alphaproteobacterium potentially involved in sulfur cycling.</title>
        <authorList>
            <person name="Hausmann B."/>
            <person name="Pjevac P."/>
            <person name="Schreck K."/>
            <person name="Herbold C.W."/>
            <person name="Daims H."/>
            <person name="Wagner M."/>
            <person name="Pester M."/>
            <person name="Loy A."/>
        </authorList>
    </citation>
    <scope>NUCLEOTIDE SEQUENCE [LARGE SCALE GENOMIC DNA]</scope>
    <source>
        <strain evidence="13">26-4b1</strain>
    </source>
</reference>
<dbReference type="SUPFAM" id="SSF52540">
    <property type="entry name" value="P-loop containing nucleoside triphosphate hydrolases"/>
    <property type="match status" value="1"/>
</dbReference>
<dbReference type="FunFam" id="3.40.50.300:FF:000418">
    <property type="entry name" value="Iron-sulfur cluster carrier protein"/>
    <property type="match status" value="1"/>
</dbReference>
<dbReference type="InterPro" id="IPR000808">
    <property type="entry name" value="Mrp-like_CS"/>
</dbReference>
<dbReference type="GO" id="GO:0016887">
    <property type="term" value="F:ATP hydrolysis activity"/>
    <property type="evidence" value="ECO:0007669"/>
    <property type="project" value="UniProtKB-UniRule"/>
</dbReference>
<keyword evidence="6 9" id="KW-0408">Iron</keyword>
<feature type="region of interest" description="Disordered" evidence="10">
    <location>
        <begin position="84"/>
        <end position="128"/>
    </location>
</feature>
<comment type="function">
    <text evidence="9">Binds and transfers iron-sulfur (Fe-S) clusters to target apoproteins. Can hydrolyze ATP.</text>
</comment>
<comment type="similarity">
    <text evidence="1">In the N-terminal section; belongs to the MIP18 family.</text>
</comment>
<dbReference type="HAMAP" id="MF_02040">
    <property type="entry name" value="Mrp_NBP35"/>
    <property type="match status" value="1"/>
</dbReference>
<evidence type="ECO:0000256" key="3">
    <source>
        <dbReference type="ARBA" id="ARBA00022723"/>
    </source>
</evidence>
<dbReference type="InterPro" id="IPR002744">
    <property type="entry name" value="MIP18-like"/>
</dbReference>
<dbReference type="Pfam" id="PF01883">
    <property type="entry name" value="FeS_assembly_P"/>
    <property type="match status" value="1"/>
</dbReference>
<dbReference type="GO" id="GO:0046872">
    <property type="term" value="F:metal ion binding"/>
    <property type="evidence" value="ECO:0007669"/>
    <property type="project" value="UniProtKB-KW"/>
</dbReference>
<dbReference type="Proteomes" id="UP000233293">
    <property type="component" value="Unassembled WGS sequence"/>
</dbReference>